<comment type="caution">
    <text evidence="2">The sequence shown here is derived from an EMBL/GenBank/DDBJ whole genome shotgun (WGS) entry which is preliminary data.</text>
</comment>
<keyword evidence="1" id="KW-0472">Membrane</keyword>
<gene>
    <name evidence="2" type="ORF">GCM10023195_38260</name>
</gene>
<reference evidence="3" key="1">
    <citation type="journal article" date="2019" name="Int. J. Syst. Evol. Microbiol.">
        <title>The Global Catalogue of Microorganisms (GCM) 10K type strain sequencing project: providing services to taxonomists for standard genome sequencing and annotation.</title>
        <authorList>
            <consortium name="The Broad Institute Genomics Platform"/>
            <consortium name="The Broad Institute Genome Sequencing Center for Infectious Disease"/>
            <person name="Wu L."/>
            <person name="Ma J."/>
        </authorList>
    </citation>
    <scope>NUCLEOTIDE SEQUENCE [LARGE SCALE GENOMIC DNA]</scope>
    <source>
        <strain evidence="3">JCM 17938</strain>
    </source>
</reference>
<evidence type="ECO:0000313" key="2">
    <source>
        <dbReference type="EMBL" id="GAA4609477.1"/>
    </source>
</evidence>
<keyword evidence="1" id="KW-1133">Transmembrane helix</keyword>
<dbReference type="EMBL" id="BAABHJ010000008">
    <property type="protein sequence ID" value="GAA4609477.1"/>
    <property type="molecule type" value="Genomic_DNA"/>
</dbReference>
<proteinExistence type="predicted"/>
<name>A0ABP8TJ55_9ACTN</name>
<evidence type="ECO:0008006" key="4">
    <source>
        <dbReference type="Google" id="ProtNLM"/>
    </source>
</evidence>
<feature type="transmembrane region" description="Helical" evidence="1">
    <location>
        <begin position="129"/>
        <end position="148"/>
    </location>
</feature>
<evidence type="ECO:0000256" key="1">
    <source>
        <dbReference type="SAM" id="Phobius"/>
    </source>
</evidence>
<accession>A0ABP8TJ55</accession>
<keyword evidence="3" id="KW-1185">Reference proteome</keyword>
<evidence type="ECO:0000313" key="3">
    <source>
        <dbReference type="Proteomes" id="UP001500212"/>
    </source>
</evidence>
<dbReference type="RefSeq" id="WP_345355574.1">
    <property type="nucleotide sequence ID" value="NZ_BAABHJ010000008.1"/>
</dbReference>
<sequence>MGRRRRRVREPGYVWWIGIGVLLVAAVLLTSWRLALIGLLCWCLYEFSLVPTVCRVMTRQGFACHEPIRGRLFACSAAHQQVKNDALWGAVRLPNPFKRESAPDPNRDTGVVVYSPSVRAKLAENDRNLLALATVGTIVALVLAVTGLSS</sequence>
<feature type="transmembrane region" description="Helical" evidence="1">
    <location>
        <begin position="12"/>
        <end position="29"/>
    </location>
</feature>
<keyword evidence="1" id="KW-0812">Transmembrane</keyword>
<feature type="transmembrane region" description="Helical" evidence="1">
    <location>
        <begin position="35"/>
        <end position="54"/>
    </location>
</feature>
<organism evidence="2 3">
    <name type="scientific">Actinoallomurus liliacearum</name>
    <dbReference type="NCBI Taxonomy" id="1080073"/>
    <lineage>
        <taxon>Bacteria</taxon>
        <taxon>Bacillati</taxon>
        <taxon>Actinomycetota</taxon>
        <taxon>Actinomycetes</taxon>
        <taxon>Streptosporangiales</taxon>
        <taxon>Thermomonosporaceae</taxon>
        <taxon>Actinoallomurus</taxon>
    </lineage>
</organism>
<protein>
    <recommendedName>
        <fullName evidence="4">DUF3592 domain-containing protein</fullName>
    </recommendedName>
</protein>
<dbReference type="Proteomes" id="UP001500212">
    <property type="component" value="Unassembled WGS sequence"/>
</dbReference>